<protein>
    <submittedName>
        <fullName evidence="1">Uncharacterized protein</fullName>
    </submittedName>
</protein>
<dbReference type="EMBL" id="LN650648">
    <property type="protein sequence ID" value="CEI72959.1"/>
    <property type="molecule type" value="Genomic_DNA"/>
</dbReference>
<proteinExistence type="predicted"/>
<keyword evidence="2" id="KW-1185">Reference proteome</keyword>
<evidence type="ECO:0000313" key="1">
    <source>
        <dbReference type="EMBL" id="CEI72959.1"/>
    </source>
</evidence>
<gene>
    <name evidence="1" type="ORF">FRIFI_1424</name>
</gene>
<accession>A0A2P2BRF9</accession>
<evidence type="ECO:0000313" key="2">
    <source>
        <dbReference type="Proteomes" id="UP000245695"/>
    </source>
</evidence>
<organism evidence="1 2">
    <name type="scientific">Romboutsia hominis</name>
    <dbReference type="NCBI Taxonomy" id="1507512"/>
    <lineage>
        <taxon>Bacteria</taxon>
        <taxon>Bacillati</taxon>
        <taxon>Bacillota</taxon>
        <taxon>Clostridia</taxon>
        <taxon>Peptostreptococcales</taxon>
        <taxon>Peptostreptococcaceae</taxon>
        <taxon>Romboutsia</taxon>
    </lineage>
</organism>
<dbReference type="KEGG" id="rhom:FRIFI_1424"/>
<reference evidence="1 2" key="1">
    <citation type="submission" date="2014-09" db="EMBL/GenBank/DDBJ databases">
        <authorList>
            <person name="Hornung B.V."/>
        </authorList>
    </citation>
    <scope>NUCLEOTIDE SEQUENCE [LARGE SCALE GENOMIC DNA]</scope>
    <source>
        <strain evidence="1 2">FRIFI</strain>
    </source>
</reference>
<name>A0A2P2BRF9_9FIRM</name>
<sequence length="46" mass="5338">MKSIRRVNRVKVVDIKNLSLEIANKFYKENGLAFIVKDGKIKGFTR</sequence>
<dbReference type="AlphaFoldDB" id="A0A2P2BRF9"/>
<dbReference type="Proteomes" id="UP000245695">
    <property type="component" value="Chromosome 1"/>
</dbReference>